<proteinExistence type="predicted"/>
<evidence type="ECO:0000313" key="2">
    <source>
        <dbReference type="EMBL" id="KAL2066131.1"/>
    </source>
</evidence>
<protein>
    <submittedName>
        <fullName evidence="2">Uncharacterized protein</fullName>
    </submittedName>
</protein>
<dbReference type="Proteomes" id="UP001595075">
    <property type="component" value="Unassembled WGS sequence"/>
</dbReference>
<evidence type="ECO:0000256" key="1">
    <source>
        <dbReference type="SAM" id="MobiDB-lite"/>
    </source>
</evidence>
<sequence length="89" mass="10154">MLRMNVEIQVLLSACHTFRGIRKSSTSEPTRRFPYIPQFSPARQNSISSQSMRNPSYPAGTHSPAKTPRKQPRPLKVSHVLFFCFLPIP</sequence>
<accession>A0ABR4C875</accession>
<feature type="compositionally biased region" description="Polar residues" evidence="1">
    <location>
        <begin position="41"/>
        <end position="54"/>
    </location>
</feature>
<evidence type="ECO:0000313" key="3">
    <source>
        <dbReference type="Proteomes" id="UP001595075"/>
    </source>
</evidence>
<dbReference type="EMBL" id="JAZHXI010000011">
    <property type="protein sequence ID" value="KAL2066131.1"/>
    <property type="molecule type" value="Genomic_DNA"/>
</dbReference>
<gene>
    <name evidence="2" type="ORF">VTL71DRAFT_2202</name>
</gene>
<name>A0ABR4C875_9HELO</name>
<comment type="caution">
    <text evidence="2">The sequence shown here is derived from an EMBL/GenBank/DDBJ whole genome shotgun (WGS) entry which is preliminary data.</text>
</comment>
<reference evidence="2 3" key="1">
    <citation type="journal article" date="2024" name="Commun. Biol.">
        <title>Comparative genomic analysis of thermophilic fungi reveals convergent evolutionary adaptations and gene losses.</title>
        <authorList>
            <person name="Steindorff A.S."/>
            <person name="Aguilar-Pontes M.V."/>
            <person name="Robinson A.J."/>
            <person name="Andreopoulos B."/>
            <person name="LaButti K."/>
            <person name="Kuo A."/>
            <person name="Mondo S."/>
            <person name="Riley R."/>
            <person name="Otillar R."/>
            <person name="Haridas S."/>
            <person name="Lipzen A."/>
            <person name="Grimwood J."/>
            <person name="Schmutz J."/>
            <person name="Clum A."/>
            <person name="Reid I.D."/>
            <person name="Moisan M.C."/>
            <person name="Butler G."/>
            <person name="Nguyen T.T.M."/>
            <person name="Dewar K."/>
            <person name="Conant G."/>
            <person name="Drula E."/>
            <person name="Henrissat B."/>
            <person name="Hansel C."/>
            <person name="Singer S."/>
            <person name="Hutchinson M.I."/>
            <person name="de Vries R.P."/>
            <person name="Natvig D.O."/>
            <person name="Powell A.J."/>
            <person name="Tsang A."/>
            <person name="Grigoriev I.V."/>
        </authorList>
    </citation>
    <scope>NUCLEOTIDE SEQUENCE [LARGE SCALE GENOMIC DNA]</scope>
    <source>
        <strain evidence="2 3">CBS 494.80</strain>
    </source>
</reference>
<feature type="region of interest" description="Disordered" evidence="1">
    <location>
        <begin position="23"/>
        <end position="73"/>
    </location>
</feature>
<organism evidence="2 3">
    <name type="scientific">Oculimacula yallundae</name>
    <dbReference type="NCBI Taxonomy" id="86028"/>
    <lineage>
        <taxon>Eukaryota</taxon>
        <taxon>Fungi</taxon>
        <taxon>Dikarya</taxon>
        <taxon>Ascomycota</taxon>
        <taxon>Pezizomycotina</taxon>
        <taxon>Leotiomycetes</taxon>
        <taxon>Helotiales</taxon>
        <taxon>Ploettnerulaceae</taxon>
        <taxon>Oculimacula</taxon>
    </lineage>
</organism>
<keyword evidence="3" id="KW-1185">Reference proteome</keyword>